<sequence length="47" mass="5640">MLEKLFCKLALLYALFHFVTKVRKTSNAQKLIFFPLAYFMRTIIRIT</sequence>
<protein>
    <submittedName>
        <fullName evidence="1">Uncharacterized protein</fullName>
    </submittedName>
</protein>
<accession>S5ZZU8</accession>
<dbReference type="AlphaFoldDB" id="S5ZZU8"/>
<dbReference type="HOGENOM" id="CLU_216968_0_0_12"/>
<name>S5ZZU8_9SPIR</name>
<reference evidence="1 2" key="1">
    <citation type="journal article" date="2013" name="PLoS ONE">
        <title>Genome-Wide Relatedness of Treponema pedis, from Gingiva and Necrotic Skin Lesions of Pigs, with the Human Oral Pathogen Treponema denticola.</title>
        <authorList>
            <person name="Svartstrom O."/>
            <person name="Mushtaq M."/>
            <person name="Pringle M."/>
            <person name="Segerman B."/>
        </authorList>
    </citation>
    <scope>NUCLEOTIDE SEQUENCE [LARGE SCALE GENOMIC DNA]</scope>
    <source>
        <strain evidence="1">T A4</strain>
    </source>
</reference>
<proteinExistence type="predicted"/>
<evidence type="ECO:0000313" key="1">
    <source>
        <dbReference type="EMBL" id="AGT43883.1"/>
    </source>
</evidence>
<dbReference type="KEGG" id="tped:TPE_1388"/>
<dbReference type="Proteomes" id="UP000015620">
    <property type="component" value="Chromosome"/>
</dbReference>
<dbReference type="EMBL" id="CP004120">
    <property type="protein sequence ID" value="AGT43883.1"/>
    <property type="molecule type" value="Genomic_DNA"/>
</dbReference>
<organism evidence="1 2">
    <name type="scientific">Treponema pedis str. T A4</name>
    <dbReference type="NCBI Taxonomy" id="1291379"/>
    <lineage>
        <taxon>Bacteria</taxon>
        <taxon>Pseudomonadati</taxon>
        <taxon>Spirochaetota</taxon>
        <taxon>Spirochaetia</taxon>
        <taxon>Spirochaetales</taxon>
        <taxon>Treponemataceae</taxon>
        <taxon>Treponema</taxon>
    </lineage>
</organism>
<gene>
    <name evidence="1" type="ORF">TPE_1388</name>
</gene>
<keyword evidence="2" id="KW-1185">Reference proteome</keyword>
<evidence type="ECO:0000313" key="2">
    <source>
        <dbReference type="Proteomes" id="UP000015620"/>
    </source>
</evidence>
<dbReference type="PATRIC" id="fig|1291379.3.peg.1378"/>